<dbReference type="CDD" id="cd15831">
    <property type="entry name" value="BTAD"/>
    <property type="match status" value="1"/>
</dbReference>
<dbReference type="RefSeq" id="WP_190133150.1">
    <property type="nucleotide sequence ID" value="NZ_BNBD01000023.1"/>
</dbReference>
<dbReference type="InterPro" id="IPR011990">
    <property type="entry name" value="TPR-like_helical_dom_sf"/>
</dbReference>
<reference evidence="9" key="2">
    <citation type="submission" date="2020-09" db="EMBL/GenBank/DDBJ databases">
        <authorList>
            <person name="Sun Q."/>
            <person name="Ohkuma M."/>
        </authorList>
    </citation>
    <scope>NUCLEOTIDE SEQUENCE</scope>
    <source>
        <strain evidence="9">JCM 4059</strain>
    </source>
</reference>
<dbReference type="Pfam" id="PF03704">
    <property type="entry name" value="BTAD"/>
    <property type="match status" value="1"/>
</dbReference>
<dbReference type="GO" id="GO:0003677">
    <property type="term" value="F:DNA binding"/>
    <property type="evidence" value="ECO:0007669"/>
    <property type="project" value="UniProtKB-UniRule"/>
</dbReference>
<sequence>MTVGIVRFAVLGRLRAWRGDSELELGSRQQQTLLALLLLRQGEPVTAAGLVAGVWGDDAPPRAVGTLRTYVSRLRKLLEPGRDAGAAPEVLVSVADGYAVRVPQGALDLGEFESFVAAAERERLAGRAAEARNLLGSALALWGQEPLQGLAGPGIEAQRARLADRRLAVLESRLALDVELGGHAAVLGELVALAERHPLREPLYALLMRALVLCGRPDEARAAYARIRRALAEEFGVDPGHELSALARDIAADAPASPHPAPDGLPCPAQLPGDIADFTGRARAVRAVCDLLGTPPETGVTVVAVSGLGGVGKSALALHAAHRVRVGFPHGQLYADLRHPCGHPVDPAVALASFLRALGVADDAIPARTAERVLLFRARTAGRRLLVVLDNAAGSEQIRPLLPATASSAVLVTSSAKPAGLPGTRFVHLDAMAADEALALLGRVIGPERAAAEAEACARLVEACGFLPLAVRIMAVRLATRPSWTVASLVERMTAGDGRLAELKVGDLAVESVFRREYERLPAPLRRTFRLLPPAGEPDAAFRAAGLAASLGTSPSGAEELCESLVDVSLLESPAPGWYRFHQLLAEFARGPAGDDAGSTRGTAGAATAAGSGPGCPVSRSFVVAPARRLPRSRRLGAAPYASAVARTRAEREVPPCLEPSFTDALPGSVSCTVCAL</sequence>
<keyword evidence="4 6" id="KW-0238">DNA-binding</keyword>
<name>A0A919EGD7_9ACTN</name>
<evidence type="ECO:0000259" key="8">
    <source>
        <dbReference type="PROSITE" id="PS51755"/>
    </source>
</evidence>
<dbReference type="Pfam" id="PF00486">
    <property type="entry name" value="Trans_reg_C"/>
    <property type="match status" value="1"/>
</dbReference>
<dbReference type="InterPro" id="IPR036388">
    <property type="entry name" value="WH-like_DNA-bd_sf"/>
</dbReference>
<evidence type="ECO:0000256" key="6">
    <source>
        <dbReference type="PROSITE-ProRule" id="PRU01091"/>
    </source>
</evidence>
<dbReference type="Gene3D" id="1.10.10.10">
    <property type="entry name" value="Winged helix-like DNA-binding domain superfamily/Winged helix DNA-binding domain"/>
    <property type="match status" value="1"/>
</dbReference>
<evidence type="ECO:0000313" key="10">
    <source>
        <dbReference type="Proteomes" id="UP000638313"/>
    </source>
</evidence>
<evidence type="ECO:0000313" key="9">
    <source>
        <dbReference type="EMBL" id="GHF72785.1"/>
    </source>
</evidence>
<dbReference type="InterPro" id="IPR051677">
    <property type="entry name" value="AfsR-DnrI-RedD_regulator"/>
</dbReference>
<evidence type="ECO:0000256" key="7">
    <source>
        <dbReference type="SAM" id="MobiDB-lite"/>
    </source>
</evidence>
<evidence type="ECO:0000256" key="5">
    <source>
        <dbReference type="ARBA" id="ARBA00023163"/>
    </source>
</evidence>
<evidence type="ECO:0000256" key="1">
    <source>
        <dbReference type="ARBA" id="ARBA00005820"/>
    </source>
</evidence>
<gene>
    <name evidence="9" type="ORF">GCM10010218_62470</name>
</gene>
<dbReference type="PRINTS" id="PR00364">
    <property type="entry name" value="DISEASERSIST"/>
</dbReference>
<feature type="domain" description="OmpR/PhoB-type" evidence="8">
    <location>
        <begin position="1"/>
        <end position="102"/>
    </location>
</feature>
<dbReference type="InterPro" id="IPR027417">
    <property type="entry name" value="P-loop_NTPase"/>
</dbReference>
<comment type="similarity">
    <text evidence="1">Belongs to the AfsR/DnrI/RedD regulatory family.</text>
</comment>
<feature type="region of interest" description="Disordered" evidence="7">
    <location>
        <begin position="593"/>
        <end position="614"/>
    </location>
</feature>
<dbReference type="Gene3D" id="3.40.50.300">
    <property type="entry name" value="P-loop containing nucleotide triphosphate hydrolases"/>
    <property type="match status" value="1"/>
</dbReference>
<dbReference type="SMART" id="SM01043">
    <property type="entry name" value="BTAD"/>
    <property type="match status" value="1"/>
</dbReference>
<dbReference type="PANTHER" id="PTHR35807">
    <property type="entry name" value="TRANSCRIPTIONAL REGULATOR REDD-RELATED"/>
    <property type="match status" value="1"/>
</dbReference>
<dbReference type="Proteomes" id="UP000638313">
    <property type="component" value="Unassembled WGS sequence"/>
</dbReference>
<dbReference type="SUPFAM" id="SSF48452">
    <property type="entry name" value="TPR-like"/>
    <property type="match status" value="1"/>
</dbReference>
<dbReference type="InterPro" id="IPR001867">
    <property type="entry name" value="OmpR/PhoB-type_DNA-bd"/>
</dbReference>
<feature type="DNA-binding region" description="OmpR/PhoB-type" evidence="6">
    <location>
        <begin position="1"/>
        <end position="102"/>
    </location>
</feature>
<dbReference type="EMBL" id="BNBD01000023">
    <property type="protein sequence ID" value="GHF72785.1"/>
    <property type="molecule type" value="Genomic_DNA"/>
</dbReference>
<dbReference type="SUPFAM" id="SSF46894">
    <property type="entry name" value="C-terminal effector domain of the bipartite response regulators"/>
    <property type="match status" value="1"/>
</dbReference>
<comment type="caution">
    <text evidence="9">The sequence shown here is derived from an EMBL/GenBank/DDBJ whole genome shotgun (WGS) entry which is preliminary data.</text>
</comment>
<evidence type="ECO:0000256" key="4">
    <source>
        <dbReference type="ARBA" id="ARBA00023125"/>
    </source>
</evidence>
<keyword evidence="2" id="KW-0902">Two-component regulatory system</keyword>
<keyword evidence="10" id="KW-1185">Reference proteome</keyword>
<keyword evidence="3" id="KW-0805">Transcription regulation</keyword>
<organism evidence="9 10">
    <name type="scientific">Streptomyces mashuensis</name>
    <dbReference type="NCBI Taxonomy" id="33904"/>
    <lineage>
        <taxon>Bacteria</taxon>
        <taxon>Bacillati</taxon>
        <taxon>Actinomycetota</taxon>
        <taxon>Actinomycetes</taxon>
        <taxon>Kitasatosporales</taxon>
        <taxon>Streptomycetaceae</taxon>
        <taxon>Streptomyces</taxon>
    </lineage>
</organism>
<keyword evidence="5" id="KW-0804">Transcription</keyword>
<dbReference type="PROSITE" id="PS51755">
    <property type="entry name" value="OMPR_PHOB"/>
    <property type="match status" value="1"/>
</dbReference>
<dbReference type="GO" id="GO:0000160">
    <property type="term" value="P:phosphorelay signal transduction system"/>
    <property type="evidence" value="ECO:0007669"/>
    <property type="project" value="UniProtKB-KW"/>
</dbReference>
<proteinExistence type="inferred from homology"/>
<accession>A0A919EGD7</accession>
<evidence type="ECO:0000256" key="3">
    <source>
        <dbReference type="ARBA" id="ARBA00023015"/>
    </source>
</evidence>
<dbReference type="InterPro" id="IPR005158">
    <property type="entry name" value="BTAD"/>
</dbReference>
<dbReference type="Gene3D" id="1.25.40.10">
    <property type="entry name" value="Tetratricopeptide repeat domain"/>
    <property type="match status" value="1"/>
</dbReference>
<dbReference type="GO" id="GO:0006355">
    <property type="term" value="P:regulation of DNA-templated transcription"/>
    <property type="evidence" value="ECO:0007669"/>
    <property type="project" value="InterPro"/>
</dbReference>
<protein>
    <recommendedName>
        <fullName evidence="8">OmpR/PhoB-type domain-containing protein</fullName>
    </recommendedName>
</protein>
<reference evidence="9" key="1">
    <citation type="journal article" date="2014" name="Int. J. Syst. Evol. Microbiol.">
        <title>Complete genome sequence of Corynebacterium casei LMG S-19264T (=DSM 44701T), isolated from a smear-ripened cheese.</title>
        <authorList>
            <consortium name="US DOE Joint Genome Institute (JGI-PGF)"/>
            <person name="Walter F."/>
            <person name="Albersmeier A."/>
            <person name="Kalinowski J."/>
            <person name="Ruckert C."/>
        </authorList>
    </citation>
    <scope>NUCLEOTIDE SEQUENCE</scope>
    <source>
        <strain evidence="9">JCM 4059</strain>
    </source>
</reference>
<dbReference type="GO" id="GO:0043531">
    <property type="term" value="F:ADP binding"/>
    <property type="evidence" value="ECO:0007669"/>
    <property type="project" value="InterPro"/>
</dbReference>
<dbReference type="AlphaFoldDB" id="A0A919EGD7"/>
<evidence type="ECO:0000256" key="2">
    <source>
        <dbReference type="ARBA" id="ARBA00023012"/>
    </source>
</evidence>
<dbReference type="InterPro" id="IPR016032">
    <property type="entry name" value="Sig_transdc_resp-reg_C-effctor"/>
</dbReference>
<feature type="compositionally biased region" description="Low complexity" evidence="7">
    <location>
        <begin position="594"/>
        <end position="611"/>
    </location>
</feature>
<dbReference type="SMART" id="SM00862">
    <property type="entry name" value="Trans_reg_C"/>
    <property type="match status" value="1"/>
</dbReference>
<dbReference type="PANTHER" id="PTHR35807:SF1">
    <property type="entry name" value="TRANSCRIPTIONAL REGULATOR REDD"/>
    <property type="match status" value="1"/>
</dbReference>
<dbReference type="SUPFAM" id="SSF52540">
    <property type="entry name" value="P-loop containing nucleoside triphosphate hydrolases"/>
    <property type="match status" value="1"/>
</dbReference>